<evidence type="ECO:0000259" key="7">
    <source>
        <dbReference type="Pfam" id="PF01103"/>
    </source>
</evidence>
<gene>
    <name evidence="9" type="ORF">FEF09_07170</name>
</gene>
<keyword evidence="5" id="KW-0998">Cell outer membrane</keyword>
<dbReference type="EMBL" id="VOHS01000005">
    <property type="protein sequence ID" value="TWW01229.1"/>
    <property type="molecule type" value="Genomic_DNA"/>
</dbReference>
<accession>A0A5C6LZV2</accession>
<dbReference type="AlphaFoldDB" id="A0A5C6LZV2"/>
<keyword evidence="4 6" id="KW-0472">Membrane</keyword>
<dbReference type="InterPro" id="IPR000184">
    <property type="entry name" value="Bac_surfAg_D15"/>
</dbReference>
<dbReference type="PANTHER" id="PTHR12815">
    <property type="entry name" value="SORTING AND ASSEMBLY MACHINERY SAMM50 PROTEIN FAMILY MEMBER"/>
    <property type="match status" value="1"/>
</dbReference>
<dbReference type="PROSITE" id="PS51257">
    <property type="entry name" value="PROKAR_LIPOPROTEIN"/>
    <property type="match status" value="1"/>
</dbReference>
<dbReference type="InterPro" id="IPR039910">
    <property type="entry name" value="D15-like"/>
</dbReference>
<protein>
    <submittedName>
        <fullName evidence="9">BamA/TamA family outer membrane protein</fullName>
    </submittedName>
</protein>
<evidence type="ECO:0000256" key="5">
    <source>
        <dbReference type="ARBA" id="ARBA00023237"/>
    </source>
</evidence>
<feature type="transmembrane region" description="Helical" evidence="6">
    <location>
        <begin position="9"/>
        <end position="27"/>
    </location>
</feature>
<evidence type="ECO:0000313" key="9">
    <source>
        <dbReference type="EMBL" id="TWW01229.1"/>
    </source>
</evidence>
<evidence type="ECO:0000256" key="1">
    <source>
        <dbReference type="ARBA" id="ARBA00004370"/>
    </source>
</evidence>
<evidence type="ECO:0000256" key="2">
    <source>
        <dbReference type="ARBA" id="ARBA00022692"/>
    </source>
</evidence>
<keyword evidence="10" id="KW-1185">Reference proteome</keyword>
<dbReference type="GO" id="GO:0019867">
    <property type="term" value="C:outer membrane"/>
    <property type="evidence" value="ECO:0007669"/>
    <property type="project" value="InterPro"/>
</dbReference>
<sequence>MQQRPHSSLFIYLNYSIILMISLALAACSNTKYLQKNQLLYIDADVDVKGEASSVDKQDIRSSLYSKQLMMQQPNTLFVGTRFKIWLYNQKHNEKKSNWFWNLMLSPRNLEEPVLYDSTKTKESIKRMVSYLNNQGYFYATIDRVESIKRQKVSVTYKVNTGKNFVINKIYYEIPDTNLLKIVKDNEKLALIKTGLPYKQEVLGSERERLMRVIRNAGYYKFDRDAIEFEIDTLHKSLFRNLMNPFEGIVNVYNERKGQDRPKMDISVRIWHPEDSSIRYQKYVLDSIVAYPDFPVYGNNADSIFKTTQRKELTIRFRQNILKPSVLYRSILLKSGDTFSQQRTNDAINRLYDLGAWQFVTLQYRERKDTPNTLNTYIYLTPKRRQEIGVNFEVSTSSDYLVGSGISLNYKHLNIGHSATQLNVSLNTGVELIRSQGTWMLQSQEIGGQVSLIFPRFITPFHIAQGTRSAVRTRLTAGVDYLTRSSKFYISNVNASFGYEWNASPYKRWIVKPISLNYVGVNLNEVFRETVVNLNPYLKRSFEPAFIGGENVTYIYSNNDALHKNHYSYFRANVEESGAWLNGINSLWGTIASNGNDLEKMTNMPIANFIKLEADYRHYWTLTSHTVLATRAYGGTGIPYGKSDVMPYIRQFTAGGPNSIRAWRLRTLGPGIFKDSSLTASTFPDQTGDMKLEANIEYRFDLLRLFDGSINLKGATFLDMGNIWMLKKDTTRPGGEFRLQNLYRDMAIGTGAGLRLDFSFFLIRLDWGVPVKVPYFKGNKNGWYLGEWQLGDATWRRNNIIWNIAIGYPF</sequence>
<evidence type="ECO:0000313" key="10">
    <source>
        <dbReference type="Proteomes" id="UP000318815"/>
    </source>
</evidence>
<dbReference type="Pfam" id="PF07244">
    <property type="entry name" value="POTRA"/>
    <property type="match status" value="1"/>
</dbReference>
<dbReference type="OrthoDB" id="9814535at2"/>
<feature type="domain" description="POTRA" evidence="8">
    <location>
        <begin position="110"/>
        <end position="162"/>
    </location>
</feature>
<name>A0A5C6LZV2_9BACT</name>
<keyword evidence="2 6" id="KW-0812">Transmembrane</keyword>
<evidence type="ECO:0000259" key="8">
    <source>
        <dbReference type="Pfam" id="PF07244"/>
    </source>
</evidence>
<keyword evidence="3" id="KW-0732">Signal</keyword>
<keyword evidence="6" id="KW-1133">Transmembrane helix</keyword>
<evidence type="ECO:0000256" key="4">
    <source>
        <dbReference type="ARBA" id="ARBA00023136"/>
    </source>
</evidence>
<comment type="subcellular location">
    <subcellularLocation>
        <location evidence="1">Membrane</location>
    </subcellularLocation>
</comment>
<dbReference type="Proteomes" id="UP000318815">
    <property type="component" value="Unassembled WGS sequence"/>
</dbReference>
<organism evidence="9 10">
    <name type="scientific">Chitinophaga pinensis</name>
    <dbReference type="NCBI Taxonomy" id="79329"/>
    <lineage>
        <taxon>Bacteria</taxon>
        <taxon>Pseudomonadati</taxon>
        <taxon>Bacteroidota</taxon>
        <taxon>Chitinophagia</taxon>
        <taxon>Chitinophagales</taxon>
        <taxon>Chitinophagaceae</taxon>
        <taxon>Chitinophaga</taxon>
    </lineage>
</organism>
<evidence type="ECO:0000256" key="3">
    <source>
        <dbReference type="ARBA" id="ARBA00022729"/>
    </source>
</evidence>
<feature type="domain" description="Bacterial surface antigen (D15)" evidence="7">
    <location>
        <begin position="608"/>
        <end position="784"/>
    </location>
</feature>
<dbReference type="Gene3D" id="2.40.160.50">
    <property type="entry name" value="membrane protein fhac: a member of the omp85/tpsb transporter family"/>
    <property type="match status" value="1"/>
</dbReference>
<dbReference type="PANTHER" id="PTHR12815:SF47">
    <property type="entry name" value="TRANSLOCATION AND ASSEMBLY MODULE SUBUNIT TAMA"/>
    <property type="match status" value="1"/>
</dbReference>
<comment type="caution">
    <text evidence="9">The sequence shown here is derived from an EMBL/GenBank/DDBJ whole genome shotgun (WGS) entry which is preliminary data.</text>
</comment>
<dbReference type="Gene3D" id="3.10.20.310">
    <property type="entry name" value="membrane protein fhac"/>
    <property type="match status" value="2"/>
</dbReference>
<dbReference type="RefSeq" id="WP_146304482.1">
    <property type="nucleotide sequence ID" value="NZ_VOHS01000005.1"/>
</dbReference>
<evidence type="ECO:0000256" key="6">
    <source>
        <dbReference type="SAM" id="Phobius"/>
    </source>
</evidence>
<dbReference type="Pfam" id="PF01103">
    <property type="entry name" value="Omp85"/>
    <property type="match status" value="1"/>
</dbReference>
<proteinExistence type="predicted"/>
<dbReference type="InterPro" id="IPR010827">
    <property type="entry name" value="BamA/TamA_POTRA"/>
</dbReference>
<reference evidence="9 10" key="1">
    <citation type="submission" date="2019-08" db="EMBL/GenBank/DDBJ databases">
        <title>Whole genome sequencing of chitin degrading bacteria Chitinophaga pinensis YS16.</title>
        <authorList>
            <person name="Singh R.P."/>
            <person name="Manchanda G."/>
            <person name="Maurya I.K."/>
            <person name="Joshi N.K."/>
            <person name="Srivastava A.K."/>
        </authorList>
    </citation>
    <scope>NUCLEOTIDE SEQUENCE [LARGE SCALE GENOMIC DNA]</scope>
    <source>
        <strain evidence="9 10">YS-16</strain>
    </source>
</reference>